<feature type="chain" id="PRO_5001614528" description="TonB-dependent receptor" evidence="14">
    <location>
        <begin position="18"/>
        <end position="696"/>
    </location>
</feature>
<feature type="short sequence motif" description="TonB box" evidence="12">
    <location>
        <begin position="33"/>
        <end position="39"/>
    </location>
</feature>
<keyword evidence="14" id="KW-0732">Signal</keyword>
<evidence type="ECO:0000256" key="1">
    <source>
        <dbReference type="ARBA" id="ARBA00004571"/>
    </source>
</evidence>
<evidence type="ECO:0000313" key="17">
    <source>
        <dbReference type="EMBL" id="KCZ55444.1"/>
    </source>
</evidence>
<keyword evidence="9 11" id="KW-0472">Membrane</keyword>
<name>A0A062UFR4_9PROT</name>
<dbReference type="InterPro" id="IPR000531">
    <property type="entry name" value="Beta-barrel_TonB"/>
</dbReference>
<keyword evidence="6" id="KW-0408">Iron</keyword>
<keyword evidence="8 12" id="KW-0798">TonB box</keyword>
<evidence type="ECO:0000256" key="4">
    <source>
        <dbReference type="ARBA" id="ARBA00022496"/>
    </source>
</evidence>
<dbReference type="SUPFAM" id="SSF56935">
    <property type="entry name" value="Porins"/>
    <property type="match status" value="1"/>
</dbReference>
<reference evidence="17 18" key="1">
    <citation type="journal article" date="2014" name="Antonie Van Leeuwenhoek">
        <title>Hyphomonas beringensis sp. nov. and Hyphomonas chukchiensis sp. nov., isolated from surface seawater of the Bering Sea and Chukchi Sea.</title>
        <authorList>
            <person name="Li C."/>
            <person name="Lai Q."/>
            <person name="Li G."/>
            <person name="Dong C."/>
            <person name="Wang J."/>
            <person name="Liao Y."/>
            <person name="Shao Z."/>
        </authorList>
    </citation>
    <scope>NUCLEOTIDE SEQUENCE [LARGE SCALE GENOMIC DNA]</scope>
    <source>
        <strain evidence="17 18">25B14_1</strain>
    </source>
</reference>
<evidence type="ECO:0000256" key="12">
    <source>
        <dbReference type="PROSITE-ProRule" id="PRU10143"/>
    </source>
</evidence>
<evidence type="ECO:0000256" key="3">
    <source>
        <dbReference type="ARBA" id="ARBA00022452"/>
    </source>
</evidence>
<dbReference type="InterPro" id="IPR010916">
    <property type="entry name" value="TonB_box_CS"/>
</dbReference>
<accession>A0A062UFR4</accession>
<dbReference type="GO" id="GO:0006826">
    <property type="term" value="P:iron ion transport"/>
    <property type="evidence" value="ECO:0007669"/>
    <property type="project" value="UniProtKB-KW"/>
</dbReference>
<comment type="subcellular location">
    <subcellularLocation>
        <location evidence="1 11">Cell outer membrane</location>
        <topology evidence="1 11">Multi-pass membrane protein</topology>
    </subcellularLocation>
</comment>
<dbReference type="PANTHER" id="PTHR32552:SF81">
    <property type="entry name" value="TONB-DEPENDENT OUTER MEMBRANE RECEPTOR"/>
    <property type="match status" value="1"/>
</dbReference>
<keyword evidence="4" id="KW-0410">Iron transport</keyword>
<organism evidence="17 18">
    <name type="scientific">Hyphomonas beringensis</name>
    <dbReference type="NCBI Taxonomy" id="1280946"/>
    <lineage>
        <taxon>Bacteria</taxon>
        <taxon>Pseudomonadati</taxon>
        <taxon>Pseudomonadota</taxon>
        <taxon>Alphaproteobacteria</taxon>
        <taxon>Hyphomonadales</taxon>
        <taxon>Hyphomonadaceae</taxon>
        <taxon>Hyphomonas</taxon>
    </lineage>
</organism>
<evidence type="ECO:0000313" key="18">
    <source>
        <dbReference type="Proteomes" id="UP000027037"/>
    </source>
</evidence>
<sequence length="696" mass="76006">MLSLAIAMTMMASPSYAQEDTQETPEKDYQLDTVVVTATKSGATELQTVPLAIQAFSGEELKERNINTVDDLVSTIPGAFEGQRQSVASRSYNLRGAGGSNANGDSPIGYYLDDVPFIVTNFGIAPPVRFLDMERVEVLRGPQGTLYGQGSSGGVFIFHTKDPNLQEVEYAAEAELSQTADASDMNYGISGAVSVPIIKDKLALRVSGGHSRNPGWADAYYGPFDGTPDEEDVNEAKNDDIRLVALYRPTDNITLRGQYWHFQPRQDFTGFTASVKPPYFENTAGQQGFSNGDFKLWSFTAEVEFDNFMVTSATSNLEGEFGINIPLSPAGSFSSQFYPKMFAQELRVNSTTPGPLHWIVGASYQDGEGPQANDLTLPAIVINADNNTLTENWALFGEVSYDLFDGKLVPLVGLRTYHDERTFEDDTVSLPTEKDVNTWRLNLSYIPNDNLTMFATASTGFRAGIVQSKVQVESLRLAGVPAEVALQPEESTNYEVGLKWRNSSRTLTVGLNLYQTEYTNLQTSTPGFIDDVDGFSNFGDATTKGLDFEIRWDTPLEGLTLSTVGNINDGEYDSVNQAVQQALPLFTPGSRMVNSIEDTYRFDANYTRDLANDLEGFGNIGFTHTGDRLQANGLTADPYDMVNVTLGVRTGPYEIAFIGTNLGDERGPSFLGTDGPLSGSGPIPRTMGIRVRVLSQ</sequence>
<keyword evidence="7" id="KW-0406">Ion transport</keyword>
<dbReference type="STRING" id="1280946.HY29_12020"/>
<evidence type="ECO:0000256" key="14">
    <source>
        <dbReference type="SAM" id="SignalP"/>
    </source>
</evidence>
<dbReference type="InterPro" id="IPR039426">
    <property type="entry name" value="TonB-dep_rcpt-like"/>
</dbReference>
<dbReference type="InterPro" id="IPR012910">
    <property type="entry name" value="Plug_dom"/>
</dbReference>
<comment type="caution">
    <text evidence="17">The sequence shown here is derived from an EMBL/GenBank/DDBJ whole genome shotgun (WGS) entry which is preliminary data.</text>
</comment>
<protein>
    <recommendedName>
        <fullName evidence="19">TonB-dependent receptor</fullName>
    </recommendedName>
</protein>
<evidence type="ECO:0008006" key="19">
    <source>
        <dbReference type="Google" id="ProtNLM"/>
    </source>
</evidence>
<proteinExistence type="inferred from homology"/>
<dbReference type="Pfam" id="PF07715">
    <property type="entry name" value="Plug"/>
    <property type="match status" value="1"/>
</dbReference>
<dbReference type="Gene3D" id="2.40.170.20">
    <property type="entry name" value="TonB-dependent receptor, beta-barrel domain"/>
    <property type="match status" value="1"/>
</dbReference>
<evidence type="ECO:0000256" key="7">
    <source>
        <dbReference type="ARBA" id="ARBA00023065"/>
    </source>
</evidence>
<evidence type="ECO:0000256" key="10">
    <source>
        <dbReference type="ARBA" id="ARBA00023237"/>
    </source>
</evidence>
<comment type="similarity">
    <text evidence="11 13">Belongs to the TonB-dependent receptor family.</text>
</comment>
<evidence type="ECO:0000256" key="2">
    <source>
        <dbReference type="ARBA" id="ARBA00022448"/>
    </source>
</evidence>
<evidence type="ECO:0000259" key="15">
    <source>
        <dbReference type="Pfam" id="PF00593"/>
    </source>
</evidence>
<keyword evidence="5 11" id="KW-0812">Transmembrane</keyword>
<feature type="domain" description="TonB-dependent receptor-like beta-barrel" evidence="15">
    <location>
        <begin position="247"/>
        <end position="649"/>
    </location>
</feature>
<dbReference type="eggNOG" id="COG4773">
    <property type="taxonomic scope" value="Bacteria"/>
</dbReference>
<dbReference type="GO" id="GO:0009279">
    <property type="term" value="C:cell outer membrane"/>
    <property type="evidence" value="ECO:0007669"/>
    <property type="project" value="UniProtKB-SubCell"/>
</dbReference>
<evidence type="ECO:0000256" key="8">
    <source>
        <dbReference type="ARBA" id="ARBA00023077"/>
    </source>
</evidence>
<feature type="signal peptide" evidence="14">
    <location>
        <begin position="1"/>
        <end position="17"/>
    </location>
</feature>
<dbReference type="Proteomes" id="UP000027037">
    <property type="component" value="Unassembled WGS sequence"/>
</dbReference>
<keyword evidence="10 11" id="KW-0998">Cell outer membrane</keyword>
<evidence type="ECO:0000256" key="5">
    <source>
        <dbReference type="ARBA" id="ARBA00022692"/>
    </source>
</evidence>
<dbReference type="EMBL" id="AWFF01000030">
    <property type="protein sequence ID" value="KCZ55444.1"/>
    <property type="molecule type" value="Genomic_DNA"/>
</dbReference>
<evidence type="ECO:0000256" key="11">
    <source>
        <dbReference type="PROSITE-ProRule" id="PRU01360"/>
    </source>
</evidence>
<evidence type="ECO:0000256" key="13">
    <source>
        <dbReference type="RuleBase" id="RU003357"/>
    </source>
</evidence>
<keyword evidence="2 11" id="KW-0813">Transport</keyword>
<dbReference type="PROSITE" id="PS00430">
    <property type="entry name" value="TONB_DEPENDENT_REC_1"/>
    <property type="match status" value="1"/>
</dbReference>
<dbReference type="InterPro" id="IPR036942">
    <property type="entry name" value="Beta-barrel_TonB_sf"/>
</dbReference>
<keyword evidence="3 11" id="KW-1134">Transmembrane beta strand</keyword>
<evidence type="ECO:0000256" key="6">
    <source>
        <dbReference type="ARBA" id="ARBA00023004"/>
    </source>
</evidence>
<dbReference type="PROSITE" id="PS52016">
    <property type="entry name" value="TONB_DEPENDENT_REC_3"/>
    <property type="match status" value="1"/>
</dbReference>
<dbReference type="AlphaFoldDB" id="A0A062UFR4"/>
<evidence type="ECO:0000259" key="16">
    <source>
        <dbReference type="Pfam" id="PF07715"/>
    </source>
</evidence>
<feature type="domain" description="TonB-dependent receptor plug" evidence="16">
    <location>
        <begin position="46"/>
        <end position="155"/>
    </location>
</feature>
<dbReference type="PANTHER" id="PTHR32552">
    <property type="entry name" value="FERRICHROME IRON RECEPTOR-RELATED"/>
    <property type="match status" value="1"/>
</dbReference>
<gene>
    <name evidence="17" type="ORF">HY29_12020</name>
</gene>
<evidence type="ECO:0000256" key="9">
    <source>
        <dbReference type="ARBA" id="ARBA00023136"/>
    </source>
</evidence>
<dbReference type="PATRIC" id="fig|1280946.3.peg.1195"/>
<keyword evidence="18" id="KW-1185">Reference proteome</keyword>
<dbReference type="Pfam" id="PF00593">
    <property type="entry name" value="TonB_dep_Rec_b-barrel"/>
    <property type="match status" value="1"/>
</dbReference>